<dbReference type="AlphaFoldDB" id="A0A8T0EWR2"/>
<dbReference type="Proteomes" id="UP000807504">
    <property type="component" value="Unassembled WGS sequence"/>
</dbReference>
<dbReference type="PANTHER" id="PTHR20837">
    <property type="entry name" value="CENTROSOMAL PROTEIN-RELATED"/>
    <property type="match status" value="1"/>
</dbReference>
<feature type="compositionally biased region" description="Basic residues" evidence="2">
    <location>
        <begin position="31"/>
        <end position="41"/>
    </location>
</feature>
<dbReference type="GO" id="GO:1904491">
    <property type="term" value="P:protein localization to ciliary transition zone"/>
    <property type="evidence" value="ECO:0007669"/>
    <property type="project" value="TreeGrafter"/>
</dbReference>
<dbReference type="PANTHER" id="PTHR20837:SF0">
    <property type="entry name" value="COILED-COIL AND C2 DOMAIN-CONTAINING PROTEIN 2A"/>
    <property type="match status" value="1"/>
</dbReference>
<name>A0A8T0EWR2_ARGBR</name>
<reference evidence="4" key="2">
    <citation type="submission" date="2020-06" db="EMBL/GenBank/DDBJ databases">
        <authorList>
            <person name="Sheffer M."/>
        </authorList>
    </citation>
    <scope>NUCLEOTIDE SEQUENCE</scope>
</reference>
<dbReference type="EMBL" id="JABXBU010001863">
    <property type="protein sequence ID" value="KAF8782530.1"/>
    <property type="molecule type" value="Genomic_DNA"/>
</dbReference>
<reference evidence="4" key="1">
    <citation type="journal article" date="2020" name="bioRxiv">
        <title>Chromosome-level reference genome of the European wasp spider Argiope bruennichi: a resource for studies on range expansion and evolutionary adaptation.</title>
        <authorList>
            <person name="Sheffer M.M."/>
            <person name="Hoppe A."/>
            <person name="Krehenwinkel H."/>
            <person name="Uhl G."/>
            <person name="Kuss A.W."/>
            <person name="Jensen L."/>
            <person name="Jensen C."/>
            <person name="Gillespie R.G."/>
            <person name="Hoff K.J."/>
            <person name="Prost S."/>
        </authorList>
    </citation>
    <scope>NUCLEOTIDE SEQUENCE</scope>
</reference>
<dbReference type="Pfam" id="PF17661">
    <property type="entry name" value="DUF5523"/>
    <property type="match status" value="1"/>
</dbReference>
<comment type="caution">
    <text evidence="4">The sequence shown here is derived from an EMBL/GenBank/DDBJ whole genome shotgun (WGS) entry which is preliminary data.</text>
</comment>
<dbReference type="GO" id="GO:1905515">
    <property type="term" value="P:non-motile cilium assembly"/>
    <property type="evidence" value="ECO:0007669"/>
    <property type="project" value="TreeGrafter"/>
</dbReference>
<keyword evidence="5" id="KW-1185">Reference proteome</keyword>
<keyword evidence="1" id="KW-0175">Coiled coil</keyword>
<evidence type="ECO:0000256" key="1">
    <source>
        <dbReference type="SAM" id="Coils"/>
    </source>
</evidence>
<evidence type="ECO:0000259" key="3">
    <source>
        <dbReference type="Pfam" id="PF17661"/>
    </source>
</evidence>
<gene>
    <name evidence="4" type="ORF">HNY73_012799</name>
</gene>
<dbReference type="InterPro" id="IPR052434">
    <property type="entry name" value="Tectonic-like_complex_comp"/>
</dbReference>
<feature type="domain" description="DUF5523" evidence="3">
    <location>
        <begin position="142"/>
        <end position="283"/>
    </location>
</feature>
<sequence length="478" mass="55775">MASAQQESKIEITAEVVSEIPENIKAELRKRRKKLKEKKAKSSSIEESSFDMEEIKPEPYNDSQTRKDSVGKLPKVLPEILERPLPSLPTAFDNTTYRPDSLRNSEIIKESCQSSQNNSLPCEEEEISDYDFFTRVWDKTEETQQPEPCESSDIADGTSQDEADFVGLIRKELQEKLTGIEIVKHERASYIPFHIKIEKENNSFFHPSYKPVPVNIKLLDGKEPRYLEDEGFYVGKKPEVSKRNLNRLENRLVTQKEFQWFGDDGLVKMLPDPVCKSPVRHVVDEDVNGFPDLEYVKASLNSDKWRLHQKDDKGYQLDLDISSISFLHHPLFSSEHIIESRLLQMCEKHMCNEKRDVVNGLKQKLKGLRSAASNLKHNMQQGMQETAINNERQLRLKQYQKDIRQTKKLRDFHEAEQKSLWKSILDTWDELKQHRQTQGFTSTSLNLIIQEVKMDKAIEKEEWERELLDEWEKRNGGL</sequence>
<proteinExistence type="predicted"/>
<feature type="region of interest" description="Disordered" evidence="2">
    <location>
        <begin position="31"/>
        <end position="69"/>
    </location>
</feature>
<dbReference type="GO" id="GO:0035869">
    <property type="term" value="C:ciliary transition zone"/>
    <property type="evidence" value="ECO:0007669"/>
    <property type="project" value="TreeGrafter"/>
</dbReference>
<feature type="compositionally biased region" description="Basic and acidic residues" evidence="2">
    <location>
        <begin position="53"/>
        <end position="69"/>
    </location>
</feature>
<evidence type="ECO:0000313" key="5">
    <source>
        <dbReference type="Proteomes" id="UP000807504"/>
    </source>
</evidence>
<organism evidence="4 5">
    <name type="scientific">Argiope bruennichi</name>
    <name type="common">Wasp spider</name>
    <name type="synonym">Aranea bruennichi</name>
    <dbReference type="NCBI Taxonomy" id="94029"/>
    <lineage>
        <taxon>Eukaryota</taxon>
        <taxon>Metazoa</taxon>
        <taxon>Ecdysozoa</taxon>
        <taxon>Arthropoda</taxon>
        <taxon>Chelicerata</taxon>
        <taxon>Arachnida</taxon>
        <taxon>Araneae</taxon>
        <taxon>Araneomorphae</taxon>
        <taxon>Entelegynae</taxon>
        <taxon>Araneoidea</taxon>
        <taxon>Araneidae</taxon>
        <taxon>Argiope</taxon>
    </lineage>
</organism>
<evidence type="ECO:0000256" key="2">
    <source>
        <dbReference type="SAM" id="MobiDB-lite"/>
    </source>
</evidence>
<feature type="coiled-coil region" evidence="1">
    <location>
        <begin position="358"/>
        <end position="416"/>
    </location>
</feature>
<evidence type="ECO:0000313" key="4">
    <source>
        <dbReference type="EMBL" id="KAF8782530.1"/>
    </source>
</evidence>
<protein>
    <submittedName>
        <fullName evidence="4">Coiled-coil and C2 domain-containing protein like</fullName>
    </submittedName>
</protein>
<dbReference type="InterPro" id="IPR041510">
    <property type="entry name" value="DUF5523"/>
</dbReference>
<accession>A0A8T0EWR2</accession>